<evidence type="ECO:0000313" key="2">
    <source>
        <dbReference type="Proteomes" id="UP001148737"/>
    </source>
</evidence>
<gene>
    <name evidence="1" type="ORF">NLG97_g5024</name>
</gene>
<name>A0ACC1QW70_9HYPO</name>
<evidence type="ECO:0000313" key="1">
    <source>
        <dbReference type="EMBL" id="KAJ3492980.1"/>
    </source>
</evidence>
<keyword evidence="2" id="KW-1185">Reference proteome</keyword>
<sequence>MKIPFFLFFTAVLLGTAEAGLRHVYENLYAFLAYRFELENVEESKRIIGVKCASAEYATHKCLPGNPKYKRCVGTATVEARGGRMTDACGLREFLSHTSGNKGGHIKGEPYDGEDLHDYRDKAILGAGLENTADFDVNNAARNMYDKKIGGSQIPPWCKVKDGKGAYFPSFERIATRVGDIKAKMSVEDLENNKSKFQRLDACVDGVNVDRRADMSKFLIPELQKAAKGGYYIGFQPYPEARRLFLYAKTLKSIRQSVKGLGDGEESAFRTRKNALDNALARFMRTAEAQKHQAPIEKWDGVKARMLPVKGCARRPANWPADA</sequence>
<dbReference type="Proteomes" id="UP001148737">
    <property type="component" value="Unassembled WGS sequence"/>
</dbReference>
<accession>A0ACC1QW70</accession>
<dbReference type="EMBL" id="JANAKD010000537">
    <property type="protein sequence ID" value="KAJ3492980.1"/>
    <property type="molecule type" value="Genomic_DNA"/>
</dbReference>
<organism evidence="1 2">
    <name type="scientific">Lecanicillium saksenae</name>
    <dbReference type="NCBI Taxonomy" id="468837"/>
    <lineage>
        <taxon>Eukaryota</taxon>
        <taxon>Fungi</taxon>
        <taxon>Dikarya</taxon>
        <taxon>Ascomycota</taxon>
        <taxon>Pezizomycotina</taxon>
        <taxon>Sordariomycetes</taxon>
        <taxon>Hypocreomycetidae</taxon>
        <taxon>Hypocreales</taxon>
        <taxon>Cordycipitaceae</taxon>
        <taxon>Lecanicillium</taxon>
    </lineage>
</organism>
<protein>
    <submittedName>
        <fullName evidence="1">Uncharacterized protein</fullName>
    </submittedName>
</protein>
<proteinExistence type="predicted"/>
<comment type="caution">
    <text evidence="1">The sequence shown here is derived from an EMBL/GenBank/DDBJ whole genome shotgun (WGS) entry which is preliminary data.</text>
</comment>
<reference evidence="1" key="1">
    <citation type="submission" date="2022-07" db="EMBL/GenBank/DDBJ databases">
        <title>Genome Sequence of Lecanicillium saksenae.</title>
        <authorList>
            <person name="Buettner E."/>
        </authorList>
    </citation>
    <scope>NUCLEOTIDE SEQUENCE</scope>
    <source>
        <strain evidence="1">VT-O1</strain>
    </source>
</reference>